<dbReference type="STRING" id="266779.Meso_2663"/>
<dbReference type="InterPro" id="IPR000847">
    <property type="entry name" value="LysR_HTH_N"/>
</dbReference>
<keyword evidence="3" id="KW-0238">DNA-binding</keyword>
<dbReference type="OrthoDB" id="9786526at2"/>
<organism evidence="6">
    <name type="scientific">Chelativorans sp. (strain BNC1)</name>
    <dbReference type="NCBI Taxonomy" id="266779"/>
    <lineage>
        <taxon>Bacteria</taxon>
        <taxon>Pseudomonadati</taxon>
        <taxon>Pseudomonadota</taxon>
        <taxon>Alphaproteobacteria</taxon>
        <taxon>Hyphomicrobiales</taxon>
        <taxon>Phyllobacteriaceae</taxon>
        <taxon>Chelativorans</taxon>
    </lineage>
</organism>
<dbReference type="AlphaFoldDB" id="Q11EY5"/>
<evidence type="ECO:0000313" key="6">
    <source>
        <dbReference type="EMBL" id="ABG64040.1"/>
    </source>
</evidence>
<proteinExistence type="inferred from homology"/>
<sequence length="328" mass="36107">MTKLRFIHRYEIDPDRFGLIVAFVSVAEHLSFAEAAEELNLKSSTISRQVSKLEDSLGVRLFSRTTRRVSLTEAGKLYLKECRSLLKNLTDMDAMVSSLNAEPRGCLRVSLPVALGRLYLNSTITAFLNLYPNLQIEADFSDRFVDIVGEGYDLVVRTGTLPSSGLIAKKIASNKRVLVASPRYIAKHGVPATPQDLADHNCLRFSHYASSGSNWQLAKHEQREVVEVNGNFVSNSSDAICEAAVGGLGIALIASYLAHDGIQSGGLVCLLPGWTSQPEAGIYVMYPSTRYLTPKVKAFTSFLEKRFRGVDWNTDNHHASATQEAPIL</sequence>
<dbReference type="FunFam" id="1.10.10.10:FF:000001">
    <property type="entry name" value="LysR family transcriptional regulator"/>
    <property type="match status" value="1"/>
</dbReference>
<evidence type="ECO:0000256" key="2">
    <source>
        <dbReference type="ARBA" id="ARBA00023015"/>
    </source>
</evidence>
<name>Q11EY5_CHESB</name>
<dbReference type="PANTHER" id="PTHR30537">
    <property type="entry name" value="HTH-TYPE TRANSCRIPTIONAL REGULATOR"/>
    <property type="match status" value="1"/>
</dbReference>
<evidence type="ECO:0000259" key="5">
    <source>
        <dbReference type="PROSITE" id="PS50931"/>
    </source>
</evidence>
<dbReference type="SUPFAM" id="SSF53850">
    <property type="entry name" value="Periplasmic binding protein-like II"/>
    <property type="match status" value="1"/>
</dbReference>
<dbReference type="HOGENOM" id="CLU_039613_16_2_5"/>
<dbReference type="InterPro" id="IPR005119">
    <property type="entry name" value="LysR_subst-bd"/>
</dbReference>
<dbReference type="GO" id="GO:0003700">
    <property type="term" value="F:DNA-binding transcription factor activity"/>
    <property type="evidence" value="ECO:0007669"/>
    <property type="project" value="InterPro"/>
</dbReference>
<dbReference type="PANTHER" id="PTHR30537:SF5">
    <property type="entry name" value="HTH-TYPE TRANSCRIPTIONAL ACTIVATOR TTDR-RELATED"/>
    <property type="match status" value="1"/>
</dbReference>
<gene>
    <name evidence="6" type="ordered locus">Meso_2663</name>
</gene>
<dbReference type="InterPro" id="IPR058163">
    <property type="entry name" value="LysR-type_TF_proteobact-type"/>
</dbReference>
<evidence type="ECO:0000256" key="4">
    <source>
        <dbReference type="ARBA" id="ARBA00023163"/>
    </source>
</evidence>
<dbReference type="PRINTS" id="PR00039">
    <property type="entry name" value="HTHLYSR"/>
</dbReference>
<keyword evidence="2" id="KW-0805">Transcription regulation</keyword>
<dbReference type="Gene3D" id="1.10.10.10">
    <property type="entry name" value="Winged helix-like DNA-binding domain superfamily/Winged helix DNA-binding domain"/>
    <property type="match status" value="1"/>
</dbReference>
<keyword evidence="4" id="KW-0804">Transcription</keyword>
<dbReference type="GO" id="GO:0043565">
    <property type="term" value="F:sequence-specific DNA binding"/>
    <property type="evidence" value="ECO:0007669"/>
    <property type="project" value="TreeGrafter"/>
</dbReference>
<dbReference type="FunFam" id="3.40.190.290:FF:000001">
    <property type="entry name" value="Transcriptional regulator, LysR family"/>
    <property type="match status" value="1"/>
</dbReference>
<dbReference type="InterPro" id="IPR036390">
    <property type="entry name" value="WH_DNA-bd_sf"/>
</dbReference>
<comment type="similarity">
    <text evidence="1">Belongs to the LysR transcriptional regulatory family.</text>
</comment>
<dbReference type="eggNOG" id="COG0583">
    <property type="taxonomic scope" value="Bacteria"/>
</dbReference>
<dbReference type="InterPro" id="IPR036388">
    <property type="entry name" value="WH-like_DNA-bd_sf"/>
</dbReference>
<evidence type="ECO:0000256" key="3">
    <source>
        <dbReference type="ARBA" id="ARBA00023125"/>
    </source>
</evidence>
<feature type="domain" description="HTH lysR-type" evidence="5">
    <location>
        <begin position="15"/>
        <end position="72"/>
    </location>
</feature>
<dbReference type="PROSITE" id="PS50931">
    <property type="entry name" value="HTH_LYSR"/>
    <property type="match status" value="1"/>
</dbReference>
<evidence type="ECO:0000256" key="1">
    <source>
        <dbReference type="ARBA" id="ARBA00009437"/>
    </source>
</evidence>
<reference evidence="6" key="1">
    <citation type="submission" date="2006-06" db="EMBL/GenBank/DDBJ databases">
        <title>Complete sequence of chromosome of Chelativorans sp. BNC1.</title>
        <authorList>
            <consortium name="US DOE Joint Genome Institute"/>
            <person name="Copeland A."/>
            <person name="Lucas S."/>
            <person name="Lapidus A."/>
            <person name="Barry K."/>
            <person name="Detter J.C."/>
            <person name="Glavina del Rio T."/>
            <person name="Hammon N."/>
            <person name="Israni S."/>
            <person name="Dalin E."/>
            <person name="Tice H."/>
            <person name="Pitluck S."/>
            <person name="Chertkov O."/>
            <person name="Brettin T."/>
            <person name="Bruce D."/>
            <person name="Han C."/>
            <person name="Tapia R."/>
            <person name="Gilna P."/>
            <person name="Schmutz J."/>
            <person name="Larimer F."/>
            <person name="Land M."/>
            <person name="Hauser L."/>
            <person name="Kyrpides N."/>
            <person name="Mikhailova N."/>
            <person name="Richardson P."/>
        </authorList>
    </citation>
    <scope>NUCLEOTIDE SEQUENCE</scope>
    <source>
        <strain evidence="6">BNC1</strain>
    </source>
</reference>
<dbReference type="SUPFAM" id="SSF46785">
    <property type="entry name" value="Winged helix' DNA-binding domain"/>
    <property type="match status" value="1"/>
</dbReference>
<dbReference type="EMBL" id="CP000390">
    <property type="protein sequence ID" value="ABG64040.1"/>
    <property type="molecule type" value="Genomic_DNA"/>
</dbReference>
<dbReference type="CDD" id="cd08422">
    <property type="entry name" value="PBP2_CrgA_like"/>
    <property type="match status" value="1"/>
</dbReference>
<protein>
    <submittedName>
        <fullName evidence="6">Transcriptional regulator, LysR family</fullName>
    </submittedName>
</protein>
<dbReference type="Pfam" id="PF03466">
    <property type="entry name" value="LysR_substrate"/>
    <property type="match status" value="1"/>
</dbReference>
<dbReference type="KEGG" id="mes:Meso_2663"/>
<dbReference type="GO" id="GO:0006351">
    <property type="term" value="P:DNA-templated transcription"/>
    <property type="evidence" value="ECO:0007669"/>
    <property type="project" value="TreeGrafter"/>
</dbReference>
<accession>Q11EY5</accession>
<dbReference type="Gene3D" id="3.40.190.290">
    <property type="match status" value="1"/>
</dbReference>
<dbReference type="Pfam" id="PF00126">
    <property type="entry name" value="HTH_1"/>
    <property type="match status" value="1"/>
</dbReference>